<protein>
    <recommendedName>
        <fullName evidence="7">Pyridoxine/pyridoxamine 5'-phosphate oxidase</fullName>
        <ecNumber evidence="7">1.4.3.5</ecNumber>
    </recommendedName>
    <alternativeName>
        <fullName evidence="7">PNP/PMP oxidase</fullName>
        <shortName evidence="7">PNPOx</shortName>
    </alternativeName>
    <alternativeName>
        <fullName evidence="7">Pyridoxal 5'-phosphate synthase</fullName>
    </alternativeName>
</protein>
<dbReference type="RefSeq" id="WP_100313447.1">
    <property type="nucleotide sequence ID" value="NZ_PGFG01000001.1"/>
</dbReference>
<comment type="pathway">
    <text evidence="7">Cofactor metabolism; pyridoxal 5'-phosphate salvage; pyridoxal 5'-phosphate from pyridoxine 5'-phosphate: step 1/1.</text>
</comment>
<feature type="binding site" evidence="7 9">
    <location>
        <begin position="60"/>
        <end position="65"/>
    </location>
    <ligand>
        <name>FMN</name>
        <dbReference type="ChEBI" id="CHEBI:58210"/>
    </ligand>
</feature>
<feature type="binding site" evidence="7 9">
    <location>
        <position position="104"/>
    </location>
    <ligand>
        <name>FMN</name>
        <dbReference type="ChEBI" id="CHEBI:58210"/>
    </ligand>
</feature>
<feature type="binding site" evidence="7 8">
    <location>
        <position position="126"/>
    </location>
    <ligand>
        <name>substrate</name>
    </ligand>
</feature>
<evidence type="ECO:0000256" key="6">
    <source>
        <dbReference type="ARBA" id="ARBA00023096"/>
    </source>
</evidence>
<dbReference type="EMBL" id="PGFG01000001">
    <property type="protein sequence ID" value="PJJ74749.1"/>
    <property type="molecule type" value="Genomic_DNA"/>
</dbReference>
<dbReference type="Proteomes" id="UP000230000">
    <property type="component" value="Unassembled WGS sequence"/>
</dbReference>
<dbReference type="SUPFAM" id="SSF50475">
    <property type="entry name" value="FMN-binding split barrel"/>
    <property type="match status" value="1"/>
</dbReference>
<gene>
    <name evidence="7" type="primary">pdxH</name>
    <name evidence="12" type="ORF">BXY57_0311</name>
</gene>
<dbReference type="Pfam" id="PF10590">
    <property type="entry name" value="PNP_phzG_C"/>
    <property type="match status" value="1"/>
</dbReference>
<dbReference type="InterPro" id="IPR000659">
    <property type="entry name" value="Pyridox_Oxase"/>
</dbReference>
<dbReference type="InterPro" id="IPR019576">
    <property type="entry name" value="Pyridoxamine_oxidase_dimer_C"/>
</dbReference>
<dbReference type="GO" id="GO:0008615">
    <property type="term" value="P:pyridoxine biosynthetic process"/>
    <property type="evidence" value="ECO:0007669"/>
    <property type="project" value="UniProtKB-UniRule"/>
</dbReference>
<evidence type="ECO:0000256" key="4">
    <source>
        <dbReference type="ARBA" id="ARBA00022643"/>
    </source>
</evidence>
<dbReference type="NCBIfam" id="TIGR00558">
    <property type="entry name" value="pdxH"/>
    <property type="match status" value="1"/>
</dbReference>
<evidence type="ECO:0000259" key="11">
    <source>
        <dbReference type="Pfam" id="PF10590"/>
    </source>
</evidence>
<feature type="binding site" evidence="7 8">
    <location>
        <begin position="190"/>
        <end position="192"/>
    </location>
    <ligand>
        <name>substrate</name>
    </ligand>
</feature>
<dbReference type="InterPro" id="IPR012349">
    <property type="entry name" value="Split_barrel_FMN-bd"/>
</dbReference>
<dbReference type="AlphaFoldDB" id="A0A2M9CS81"/>
<feature type="domain" description="Pyridoxine 5'-phosphate oxidase dimerisation C-terminal" evidence="11">
    <location>
        <begin position="171"/>
        <end position="211"/>
    </location>
</feature>
<feature type="binding site" evidence="8">
    <location>
        <begin position="7"/>
        <end position="10"/>
    </location>
    <ligand>
        <name>substrate</name>
    </ligand>
</feature>
<comment type="subunit">
    <text evidence="2 7">Homodimer.</text>
</comment>
<dbReference type="PANTHER" id="PTHR10851">
    <property type="entry name" value="PYRIDOXINE-5-PHOSPHATE OXIDASE"/>
    <property type="match status" value="1"/>
</dbReference>
<feature type="binding site" evidence="7 8">
    <location>
        <position position="130"/>
    </location>
    <ligand>
        <name>substrate</name>
    </ligand>
</feature>
<dbReference type="Gene3D" id="2.30.110.10">
    <property type="entry name" value="Electron Transport, Fmn-binding Protein, Chain A"/>
    <property type="match status" value="1"/>
</dbReference>
<evidence type="ECO:0000256" key="5">
    <source>
        <dbReference type="ARBA" id="ARBA00023002"/>
    </source>
</evidence>
<dbReference type="GO" id="GO:0004733">
    <property type="term" value="F:pyridoxamine phosphate oxidase activity"/>
    <property type="evidence" value="ECO:0007669"/>
    <property type="project" value="UniProtKB-UniRule"/>
</dbReference>
<comment type="catalytic activity">
    <reaction evidence="7">
        <text>pyridoxamine 5'-phosphate + O2 + H2O = pyridoxal 5'-phosphate + H2O2 + NH4(+)</text>
        <dbReference type="Rhea" id="RHEA:15817"/>
        <dbReference type="ChEBI" id="CHEBI:15377"/>
        <dbReference type="ChEBI" id="CHEBI:15379"/>
        <dbReference type="ChEBI" id="CHEBI:16240"/>
        <dbReference type="ChEBI" id="CHEBI:28938"/>
        <dbReference type="ChEBI" id="CHEBI:58451"/>
        <dbReference type="ChEBI" id="CHEBI:597326"/>
        <dbReference type="EC" id="1.4.3.5"/>
    </reaction>
</comment>
<dbReference type="PANTHER" id="PTHR10851:SF0">
    <property type="entry name" value="PYRIDOXINE-5'-PHOSPHATE OXIDASE"/>
    <property type="match status" value="1"/>
</dbReference>
<evidence type="ECO:0000256" key="9">
    <source>
        <dbReference type="PIRSR" id="PIRSR000190-2"/>
    </source>
</evidence>
<feature type="binding site" evidence="7 9">
    <location>
        <position position="82"/>
    </location>
    <ligand>
        <name>FMN</name>
        <dbReference type="ChEBI" id="CHEBI:58210"/>
    </ligand>
</feature>
<dbReference type="OrthoDB" id="9780392at2"/>
<feature type="binding site" evidence="7 9">
    <location>
        <position position="81"/>
    </location>
    <ligand>
        <name>FMN</name>
        <dbReference type="ChEBI" id="CHEBI:58210"/>
    </ligand>
</feature>
<accession>A0A2M9CS81</accession>
<keyword evidence="3 7" id="KW-0285">Flavoprotein</keyword>
<dbReference type="InterPro" id="IPR011576">
    <property type="entry name" value="Pyridox_Oxase_N"/>
</dbReference>
<evidence type="ECO:0000256" key="1">
    <source>
        <dbReference type="ARBA" id="ARBA00007301"/>
    </source>
</evidence>
<organism evidence="12 13">
    <name type="scientific">Thermoflavifilum aggregans</name>
    <dbReference type="NCBI Taxonomy" id="454188"/>
    <lineage>
        <taxon>Bacteria</taxon>
        <taxon>Pseudomonadati</taxon>
        <taxon>Bacteroidota</taxon>
        <taxon>Chitinophagia</taxon>
        <taxon>Chitinophagales</taxon>
        <taxon>Chitinophagaceae</taxon>
        <taxon>Thermoflavifilum</taxon>
    </lineage>
</organism>
<feature type="binding site" evidence="7 9">
    <location>
        <begin position="139"/>
        <end position="140"/>
    </location>
    <ligand>
        <name>FMN</name>
        <dbReference type="ChEBI" id="CHEBI:58210"/>
    </ligand>
</feature>
<reference evidence="12 13" key="1">
    <citation type="submission" date="2017-11" db="EMBL/GenBank/DDBJ databases">
        <title>Genomic Encyclopedia of Archaeal and Bacterial Type Strains, Phase II (KMG-II): From Individual Species to Whole Genera.</title>
        <authorList>
            <person name="Goeker M."/>
        </authorList>
    </citation>
    <scope>NUCLEOTIDE SEQUENCE [LARGE SCALE GENOMIC DNA]</scope>
    <source>
        <strain evidence="12 13">DSM 27268</strain>
    </source>
</reference>
<dbReference type="UniPathway" id="UPA01068">
    <property type="reaction ID" value="UER00304"/>
</dbReference>
<keyword evidence="4 7" id="KW-0288">FMN</keyword>
<evidence type="ECO:0000259" key="10">
    <source>
        <dbReference type="Pfam" id="PF01243"/>
    </source>
</evidence>
<name>A0A2M9CS81_9BACT</name>
<evidence type="ECO:0000256" key="8">
    <source>
        <dbReference type="PIRSR" id="PIRSR000190-1"/>
    </source>
</evidence>
<evidence type="ECO:0000256" key="3">
    <source>
        <dbReference type="ARBA" id="ARBA00022630"/>
    </source>
</evidence>
<dbReference type="EC" id="1.4.3.5" evidence="7"/>
<keyword evidence="5 7" id="KW-0560">Oxidoreductase</keyword>
<comment type="pathway">
    <text evidence="7">Cofactor metabolism; pyridoxal 5'-phosphate salvage; pyridoxal 5'-phosphate from pyridoxamine 5'-phosphate: step 1/1.</text>
</comment>
<dbReference type="GO" id="GO:0010181">
    <property type="term" value="F:FMN binding"/>
    <property type="evidence" value="ECO:0007669"/>
    <property type="project" value="UniProtKB-UniRule"/>
</dbReference>
<evidence type="ECO:0000313" key="13">
    <source>
        <dbReference type="Proteomes" id="UP000230000"/>
    </source>
</evidence>
<dbReference type="PIRSF" id="PIRSF000190">
    <property type="entry name" value="Pyd_amn-ph_oxd"/>
    <property type="match status" value="1"/>
</dbReference>
<feature type="domain" description="Pyridoxamine 5'-phosphate oxidase N-terminal" evidence="10">
    <location>
        <begin position="34"/>
        <end position="157"/>
    </location>
</feature>
<feature type="binding site" evidence="7 9">
    <location>
        <position position="184"/>
    </location>
    <ligand>
        <name>FMN</name>
        <dbReference type="ChEBI" id="CHEBI:58210"/>
    </ligand>
</feature>
<keyword evidence="6 7" id="KW-0664">Pyridoxine biosynthesis</keyword>
<dbReference type="PROSITE" id="PS01064">
    <property type="entry name" value="PYRIDOX_OXIDASE"/>
    <property type="match status" value="1"/>
</dbReference>
<comment type="cofactor">
    <cofactor evidence="7 9">
        <name>FMN</name>
        <dbReference type="ChEBI" id="CHEBI:58210"/>
    </cofactor>
    <text evidence="7 9">Binds 1 FMN per subunit.</text>
</comment>
<proteinExistence type="inferred from homology"/>
<sequence length="211" mass="24787">MHISDLRREYSRAALDETQIADNPFAQFQNWFQQALDSHIVDSNAMVLTTCGEDAQPSARVVLLKEFDERGMVFYTHYESRKARNLAANPRAALLFYWKELERQVRIEGQVEKLSAQENETYFQSRPFESQVSAWASPQSQPVPDRATLEAAVQAYRKRFQHEPMSCPPFWGGYRLVPHYFEFWQGREHRLHDRIIYQKSDDTWTIGRLAP</sequence>
<comment type="catalytic activity">
    <reaction evidence="7">
        <text>pyridoxine 5'-phosphate + O2 = pyridoxal 5'-phosphate + H2O2</text>
        <dbReference type="Rhea" id="RHEA:15149"/>
        <dbReference type="ChEBI" id="CHEBI:15379"/>
        <dbReference type="ChEBI" id="CHEBI:16240"/>
        <dbReference type="ChEBI" id="CHEBI:58589"/>
        <dbReference type="ChEBI" id="CHEBI:597326"/>
        <dbReference type="EC" id="1.4.3.5"/>
    </reaction>
</comment>
<dbReference type="InterPro" id="IPR019740">
    <property type="entry name" value="Pyridox_Oxase_CS"/>
</dbReference>
<evidence type="ECO:0000256" key="7">
    <source>
        <dbReference type="HAMAP-Rule" id="MF_01629"/>
    </source>
</evidence>
<comment type="function">
    <text evidence="7">Catalyzes the oxidation of either pyridoxine 5'-phosphate (PNP) or pyridoxamine 5'-phosphate (PMP) into pyridoxal 5'-phosphate (PLP).</text>
</comment>
<evidence type="ECO:0000313" key="12">
    <source>
        <dbReference type="EMBL" id="PJJ74749.1"/>
    </source>
</evidence>
<comment type="similarity">
    <text evidence="1 7">Belongs to the pyridoxamine 5'-phosphate oxidase family.</text>
</comment>
<feature type="binding site" evidence="7 8">
    <location>
        <position position="65"/>
    </location>
    <ligand>
        <name>substrate</name>
    </ligand>
</feature>
<evidence type="ECO:0000256" key="2">
    <source>
        <dbReference type="ARBA" id="ARBA00011738"/>
    </source>
</evidence>
<dbReference type="Pfam" id="PF01243">
    <property type="entry name" value="PNPOx_N"/>
    <property type="match status" value="1"/>
</dbReference>
<feature type="binding site" evidence="7 9">
    <location>
        <begin position="75"/>
        <end position="76"/>
    </location>
    <ligand>
        <name>FMN</name>
        <dbReference type="ChEBI" id="CHEBI:58210"/>
    </ligand>
</feature>
<dbReference type="HAMAP" id="MF_01629">
    <property type="entry name" value="PdxH"/>
    <property type="match status" value="1"/>
</dbReference>
<feature type="binding site" evidence="7 8">
    <location>
        <position position="122"/>
    </location>
    <ligand>
        <name>substrate</name>
    </ligand>
</feature>
<keyword evidence="13" id="KW-1185">Reference proteome</keyword>
<feature type="binding site" evidence="7 9">
    <location>
        <position position="194"/>
    </location>
    <ligand>
        <name>FMN</name>
        <dbReference type="ChEBI" id="CHEBI:58210"/>
    </ligand>
</feature>
<dbReference type="FunFam" id="2.30.110.10:FF:000020">
    <property type="entry name" value="PNPO isoform 11"/>
    <property type="match status" value="1"/>
</dbReference>
<dbReference type="NCBIfam" id="NF004231">
    <property type="entry name" value="PRK05679.1"/>
    <property type="match status" value="1"/>
</dbReference>
<comment type="caution">
    <text evidence="12">The sequence shown here is derived from an EMBL/GenBank/DDBJ whole genome shotgun (WGS) entry which is preliminary data.</text>
</comment>